<dbReference type="AlphaFoldDB" id="A0A7C4HAF9"/>
<dbReference type="SUPFAM" id="SSF160975">
    <property type="entry name" value="AF1531-like"/>
    <property type="match status" value="1"/>
</dbReference>
<dbReference type="EMBL" id="DTBQ01000103">
    <property type="protein sequence ID" value="HGM46848.1"/>
    <property type="molecule type" value="Genomic_DNA"/>
</dbReference>
<comment type="caution">
    <text evidence="1">The sequence shown here is derived from an EMBL/GenBank/DDBJ whole genome shotgun (WGS) entry which is preliminary data.</text>
</comment>
<dbReference type="Pfam" id="PF04919">
    <property type="entry name" value="DUF655"/>
    <property type="match status" value="1"/>
</dbReference>
<sequence length="205" mass="24610">MSTRDFRRKPPETTAYVLDVLPYGDPIRRINHPLVQCIGEEKLILMELRPLVSTPPMLKPGEKINLMDSLESQILSFERVIKYSDLSSTARNNLRDVLVMLVREHDKRFVDFFNRAQPLSKRTHELELLKGIGKKTLWKILEERRKKPFESFEDIEKRIGIDPVKLIVERVIEELKEPQTRYLFVRPLRWYTPEEERWREGRWQR</sequence>
<gene>
    <name evidence="1" type="ORF">ENU21_03720</name>
</gene>
<dbReference type="Gene3D" id="1.10.150.280">
    <property type="entry name" value="AF1531-like domain"/>
    <property type="match status" value="1"/>
</dbReference>
<reference evidence="1" key="1">
    <citation type="journal article" date="2020" name="mSystems">
        <title>Genome- and Community-Level Interaction Insights into Carbon Utilization and Element Cycling Functions of Hydrothermarchaeota in Hydrothermal Sediment.</title>
        <authorList>
            <person name="Zhou Z."/>
            <person name="Liu Y."/>
            <person name="Xu W."/>
            <person name="Pan J."/>
            <person name="Luo Z.H."/>
            <person name="Li M."/>
        </authorList>
    </citation>
    <scope>NUCLEOTIDE SEQUENCE</scope>
    <source>
        <strain evidence="1">SpSt-649</strain>
    </source>
</reference>
<evidence type="ECO:0000313" key="1">
    <source>
        <dbReference type="EMBL" id="HGM46848.1"/>
    </source>
</evidence>
<dbReference type="PANTHER" id="PTHR40734:SF1">
    <property type="entry name" value="DNA-BINDING PROTEIN"/>
    <property type="match status" value="1"/>
</dbReference>
<protein>
    <submittedName>
        <fullName evidence="1">DUF655 domain-containing protein</fullName>
    </submittedName>
</protein>
<organism evidence="1">
    <name type="scientific">Thermofilum pendens</name>
    <dbReference type="NCBI Taxonomy" id="2269"/>
    <lineage>
        <taxon>Archaea</taxon>
        <taxon>Thermoproteota</taxon>
        <taxon>Thermoprotei</taxon>
        <taxon>Thermofilales</taxon>
        <taxon>Thermofilaceae</taxon>
        <taxon>Thermofilum</taxon>
    </lineage>
</organism>
<dbReference type="Gene3D" id="2.40.50.140">
    <property type="entry name" value="Nucleic acid-binding proteins"/>
    <property type="match status" value="1"/>
</dbReference>
<dbReference type="PANTHER" id="PTHR40734">
    <property type="entry name" value="TRNA-SPECIFIC ADENOSINE DEAMINASE-RELATED"/>
    <property type="match status" value="1"/>
</dbReference>
<name>A0A7C4HAF9_THEPE</name>
<proteinExistence type="predicted"/>
<accession>A0A7C4HAF9</accession>
<dbReference type="InterPro" id="IPR012340">
    <property type="entry name" value="NA-bd_OB-fold"/>
</dbReference>
<dbReference type="InterPro" id="IPR007003">
    <property type="entry name" value="DUF655"/>
</dbReference>